<gene>
    <name evidence="2" type="ORF">DPMN_076713</name>
</gene>
<evidence type="ECO:0000313" key="3">
    <source>
        <dbReference type="Proteomes" id="UP000828390"/>
    </source>
</evidence>
<dbReference type="EMBL" id="JAIWYP010000015">
    <property type="protein sequence ID" value="KAH3701720.1"/>
    <property type="molecule type" value="Genomic_DNA"/>
</dbReference>
<keyword evidence="3" id="KW-1185">Reference proteome</keyword>
<name>A0A9D3YMV4_DREPO</name>
<comment type="caution">
    <text evidence="2">The sequence shown here is derived from an EMBL/GenBank/DDBJ whole genome shotgun (WGS) entry which is preliminary data.</text>
</comment>
<evidence type="ECO:0000313" key="2">
    <source>
        <dbReference type="EMBL" id="KAH3701720.1"/>
    </source>
</evidence>
<dbReference type="AlphaFoldDB" id="A0A9D3YMV4"/>
<feature type="compositionally biased region" description="Polar residues" evidence="1">
    <location>
        <begin position="20"/>
        <end position="29"/>
    </location>
</feature>
<protein>
    <submittedName>
        <fullName evidence="2">Uncharacterized protein</fullName>
    </submittedName>
</protein>
<dbReference type="Proteomes" id="UP000828390">
    <property type="component" value="Unassembled WGS sequence"/>
</dbReference>
<proteinExistence type="predicted"/>
<reference evidence="2" key="2">
    <citation type="submission" date="2020-11" db="EMBL/GenBank/DDBJ databases">
        <authorList>
            <person name="McCartney M.A."/>
            <person name="Auch B."/>
            <person name="Kono T."/>
            <person name="Mallez S."/>
            <person name="Becker A."/>
            <person name="Gohl D.M."/>
            <person name="Silverstein K.A.T."/>
            <person name="Koren S."/>
            <person name="Bechman K.B."/>
            <person name="Herman A."/>
            <person name="Abrahante J.E."/>
            <person name="Garbe J."/>
        </authorList>
    </citation>
    <scope>NUCLEOTIDE SEQUENCE</scope>
    <source>
        <strain evidence="2">Duluth1</strain>
        <tissue evidence="2">Whole animal</tissue>
    </source>
</reference>
<reference evidence="2" key="1">
    <citation type="journal article" date="2019" name="bioRxiv">
        <title>The Genome of the Zebra Mussel, Dreissena polymorpha: A Resource for Invasive Species Research.</title>
        <authorList>
            <person name="McCartney M.A."/>
            <person name="Auch B."/>
            <person name="Kono T."/>
            <person name="Mallez S."/>
            <person name="Zhang Y."/>
            <person name="Obille A."/>
            <person name="Becker A."/>
            <person name="Abrahante J.E."/>
            <person name="Garbe J."/>
            <person name="Badalamenti J.P."/>
            <person name="Herman A."/>
            <person name="Mangelson H."/>
            <person name="Liachko I."/>
            <person name="Sullivan S."/>
            <person name="Sone E.D."/>
            <person name="Koren S."/>
            <person name="Silverstein K.A.T."/>
            <person name="Beckman K.B."/>
            <person name="Gohl D.M."/>
        </authorList>
    </citation>
    <scope>NUCLEOTIDE SEQUENCE</scope>
    <source>
        <strain evidence="2">Duluth1</strain>
        <tissue evidence="2">Whole animal</tissue>
    </source>
</reference>
<sequence length="153" mass="17310">MLELLPSESVHGLEDGLDTSKPSSSGIDNAAQHFSRTSLGLKSNFVGVKLGNHPSRVLRKYSMSKQHEQAVAKYFGPSVSVPSIADMLRRSDKTSTEEESRKYMTILFQSAFYMNRKNWALSDNLDDFILNFLMNDLQIQFVCDFLKINPNVK</sequence>
<evidence type="ECO:0000256" key="1">
    <source>
        <dbReference type="SAM" id="MobiDB-lite"/>
    </source>
</evidence>
<organism evidence="2 3">
    <name type="scientific">Dreissena polymorpha</name>
    <name type="common">Zebra mussel</name>
    <name type="synonym">Mytilus polymorpha</name>
    <dbReference type="NCBI Taxonomy" id="45954"/>
    <lineage>
        <taxon>Eukaryota</taxon>
        <taxon>Metazoa</taxon>
        <taxon>Spiralia</taxon>
        <taxon>Lophotrochozoa</taxon>
        <taxon>Mollusca</taxon>
        <taxon>Bivalvia</taxon>
        <taxon>Autobranchia</taxon>
        <taxon>Heteroconchia</taxon>
        <taxon>Euheterodonta</taxon>
        <taxon>Imparidentia</taxon>
        <taxon>Neoheterodontei</taxon>
        <taxon>Myida</taxon>
        <taxon>Dreissenoidea</taxon>
        <taxon>Dreissenidae</taxon>
        <taxon>Dreissena</taxon>
    </lineage>
</organism>
<feature type="region of interest" description="Disordered" evidence="1">
    <location>
        <begin position="1"/>
        <end position="29"/>
    </location>
</feature>
<accession>A0A9D3YMV4</accession>